<gene>
    <name evidence="1" type="ORF">VITU9109_13761</name>
</gene>
<name>A0ABN0DFM3_9VIBR</name>
<dbReference type="Proteomes" id="UP000003836">
    <property type="component" value="Unassembled WGS sequence"/>
</dbReference>
<comment type="caution">
    <text evidence="1">The sequence shown here is derived from an EMBL/GenBank/DDBJ whole genome shotgun (WGS) entry which is preliminary data.</text>
</comment>
<dbReference type="EMBL" id="AFWI01000152">
    <property type="protein sequence ID" value="EGU54628.1"/>
    <property type="molecule type" value="Genomic_DNA"/>
</dbReference>
<accession>A0ABN0DFM3</accession>
<sequence>MTPGIAKVDDGFFHINEGENYGDNPNPVPDKTNPCECRYQSYLMMIFAMGFIDW</sequence>
<proteinExistence type="predicted"/>
<protein>
    <submittedName>
        <fullName evidence="1">Uncharacterized protein</fullName>
    </submittedName>
</protein>
<evidence type="ECO:0000313" key="2">
    <source>
        <dbReference type="Proteomes" id="UP000003836"/>
    </source>
</evidence>
<reference evidence="1 2" key="1">
    <citation type="journal article" date="2012" name="Int. J. Syst. Evol. Microbiol.">
        <title>Vibrio caribbeanicus sp. nov., isolated from the marine sponge Scleritoderma cyanea.</title>
        <authorList>
            <person name="Hoffmann M."/>
            <person name="Monday S.R."/>
            <person name="Allard M.W."/>
            <person name="Strain E.A."/>
            <person name="Whittaker P."/>
            <person name="Naum M."/>
            <person name="McCarthy P.J."/>
            <person name="Lopez J.V."/>
            <person name="Fischer M."/>
            <person name="Brown E.W."/>
        </authorList>
    </citation>
    <scope>NUCLEOTIDE SEQUENCE [LARGE SCALE GENOMIC DNA]</scope>
    <source>
        <strain evidence="1 2">ATCC 19109</strain>
    </source>
</reference>
<evidence type="ECO:0000313" key="1">
    <source>
        <dbReference type="EMBL" id="EGU54628.1"/>
    </source>
</evidence>
<organism evidence="1 2">
    <name type="scientific">Vibrio tubiashii ATCC 19109</name>
    <dbReference type="NCBI Taxonomy" id="1051646"/>
    <lineage>
        <taxon>Bacteria</taxon>
        <taxon>Pseudomonadati</taxon>
        <taxon>Pseudomonadota</taxon>
        <taxon>Gammaproteobacteria</taxon>
        <taxon>Vibrionales</taxon>
        <taxon>Vibrionaceae</taxon>
        <taxon>Vibrio</taxon>
        <taxon>Vibrio oreintalis group</taxon>
    </lineage>
</organism>
<keyword evidence="2" id="KW-1185">Reference proteome</keyword>